<dbReference type="Proteomes" id="UP000095085">
    <property type="component" value="Unassembled WGS sequence"/>
</dbReference>
<dbReference type="EMBL" id="KV454544">
    <property type="protein sequence ID" value="ODV65564.1"/>
    <property type="molecule type" value="Genomic_DNA"/>
</dbReference>
<dbReference type="GO" id="GO:0005681">
    <property type="term" value="C:spliceosomal complex"/>
    <property type="evidence" value="ECO:0007669"/>
    <property type="project" value="TreeGrafter"/>
</dbReference>
<dbReference type="STRING" id="984485.A0A1E4RE69"/>
<keyword evidence="3" id="KW-0539">Nucleus</keyword>
<gene>
    <name evidence="4" type="ORF">HYPBUDRAFT_163151</name>
</gene>
<evidence type="ECO:0000256" key="2">
    <source>
        <dbReference type="ARBA" id="ARBA00005287"/>
    </source>
</evidence>
<name>A0A1E4RE69_9ASCO</name>
<dbReference type="GO" id="GO:0000398">
    <property type="term" value="P:mRNA splicing, via spliceosome"/>
    <property type="evidence" value="ECO:0007669"/>
    <property type="project" value="EnsemblFungi"/>
</dbReference>
<sequence length="147" mass="17221">MPKASKKSKIPEGFDKIEPTLNKLLAKLKESQAKSLKTTNKNESLWPIYQINHQISRYVYSLYYERKTILSELYQYLLKQKYVNKDLIAKWKKQGYEKLCCINCIIVNEKNHENTCICRVPRKQLEDDGKDFDRCITCGCKGCSSID</sequence>
<dbReference type="Pfam" id="PF01125">
    <property type="entry name" value="BUD31"/>
    <property type="match status" value="1"/>
</dbReference>
<dbReference type="PANTHER" id="PTHR19411:SF0">
    <property type="entry name" value="PROTEIN BUD31 HOMOLOG"/>
    <property type="match status" value="1"/>
</dbReference>
<dbReference type="PRINTS" id="PR00322">
    <property type="entry name" value="G10"/>
</dbReference>
<evidence type="ECO:0000313" key="4">
    <source>
        <dbReference type="EMBL" id="ODV65564.1"/>
    </source>
</evidence>
<dbReference type="OrthoDB" id="277109at2759"/>
<reference evidence="5" key="1">
    <citation type="submission" date="2016-05" db="EMBL/GenBank/DDBJ databases">
        <title>Comparative genomics of biotechnologically important yeasts.</title>
        <authorList>
            <consortium name="DOE Joint Genome Institute"/>
            <person name="Riley R."/>
            <person name="Haridas S."/>
            <person name="Wolfe K.H."/>
            <person name="Lopes M.R."/>
            <person name="Hittinger C.T."/>
            <person name="Goker M."/>
            <person name="Salamov A."/>
            <person name="Wisecaver J."/>
            <person name="Long T.M."/>
            <person name="Aerts A.L."/>
            <person name="Barry K."/>
            <person name="Choi C."/>
            <person name="Clum A."/>
            <person name="Coughlan A.Y."/>
            <person name="Deshpande S."/>
            <person name="Douglass A.P."/>
            <person name="Hanson S.J."/>
            <person name="Klenk H.-P."/>
            <person name="Labutti K."/>
            <person name="Lapidus A."/>
            <person name="Lindquist E."/>
            <person name="Lipzen A."/>
            <person name="Meier-Kolthoff J.P."/>
            <person name="Ohm R.A."/>
            <person name="Otillar R.P."/>
            <person name="Pangilinan J."/>
            <person name="Peng Y."/>
            <person name="Rokas A."/>
            <person name="Rosa C.A."/>
            <person name="Scheuner C."/>
            <person name="Sibirny A.A."/>
            <person name="Slot J.C."/>
            <person name="Stielow J.B."/>
            <person name="Sun H."/>
            <person name="Kurtzman C.P."/>
            <person name="Blackwell M."/>
            <person name="Grigoriev I.V."/>
            <person name="Jeffries T.W."/>
        </authorList>
    </citation>
    <scope>NUCLEOTIDE SEQUENCE [LARGE SCALE GENOMIC DNA]</scope>
    <source>
        <strain evidence="5">NRRL Y-1933</strain>
    </source>
</reference>
<evidence type="ECO:0000313" key="5">
    <source>
        <dbReference type="Proteomes" id="UP000095085"/>
    </source>
</evidence>
<dbReference type="GO" id="GO:0005686">
    <property type="term" value="C:U2 snRNP"/>
    <property type="evidence" value="ECO:0007669"/>
    <property type="project" value="EnsemblFungi"/>
</dbReference>
<evidence type="ECO:0000256" key="1">
    <source>
        <dbReference type="ARBA" id="ARBA00004123"/>
    </source>
</evidence>
<dbReference type="GeneID" id="30997155"/>
<comment type="similarity">
    <text evidence="2">Belongs to the BUD31 (G10) family.</text>
</comment>
<comment type="subcellular location">
    <subcellularLocation>
        <location evidence="1">Nucleus</location>
    </subcellularLocation>
</comment>
<proteinExistence type="inferred from homology"/>
<dbReference type="RefSeq" id="XP_020074631.1">
    <property type="nucleotide sequence ID" value="XM_020222606.1"/>
</dbReference>
<dbReference type="InterPro" id="IPR001748">
    <property type="entry name" value="BUD31"/>
</dbReference>
<accession>A0A1E4RE69</accession>
<dbReference type="GO" id="GO:0000974">
    <property type="term" value="C:Prp19 complex"/>
    <property type="evidence" value="ECO:0007669"/>
    <property type="project" value="EnsemblFungi"/>
</dbReference>
<keyword evidence="5" id="KW-1185">Reference proteome</keyword>
<protein>
    <submittedName>
        <fullName evidence="4">G10 protein</fullName>
    </submittedName>
</protein>
<organism evidence="4 5">
    <name type="scientific">Hyphopichia burtonii NRRL Y-1933</name>
    <dbReference type="NCBI Taxonomy" id="984485"/>
    <lineage>
        <taxon>Eukaryota</taxon>
        <taxon>Fungi</taxon>
        <taxon>Dikarya</taxon>
        <taxon>Ascomycota</taxon>
        <taxon>Saccharomycotina</taxon>
        <taxon>Pichiomycetes</taxon>
        <taxon>Debaryomycetaceae</taxon>
        <taxon>Hyphopichia</taxon>
    </lineage>
</organism>
<evidence type="ECO:0000256" key="3">
    <source>
        <dbReference type="ARBA" id="ARBA00023242"/>
    </source>
</evidence>
<dbReference type="PANTHER" id="PTHR19411">
    <property type="entry name" value="PROTEIN BUD31-RELATED"/>
    <property type="match status" value="1"/>
</dbReference>
<dbReference type="AlphaFoldDB" id="A0A1E4RE69"/>